<evidence type="ECO:0000256" key="11">
    <source>
        <dbReference type="SAM" id="Phobius"/>
    </source>
</evidence>
<dbReference type="Pfam" id="PF00664">
    <property type="entry name" value="ABC_membrane"/>
    <property type="match status" value="2"/>
</dbReference>
<keyword evidence="3" id="KW-0813">Transport</keyword>
<feature type="transmembrane region" description="Helical" evidence="11">
    <location>
        <begin position="973"/>
        <end position="997"/>
    </location>
</feature>
<dbReference type="Gene3D" id="3.40.50.300">
    <property type="entry name" value="P-loop containing nucleotide triphosphate hydrolases"/>
    <property type="match status" value="2"/>
</dbReference>
<keyword evidence="5" id="KW-0677">Repeat</keyword>
<dbReference type="InterPro" id="IPR027417">
    <property type="entry name" value="P-loop_NTPase"/>
</dbReference>
<feature type="region of interest" description="Disordered" evidence="10">
    <location>
        <begin position="788"/>
        <end position="826"/>
    </location>
</feature>
<name>A0A1S5RRS0_EUPCR</name>
<evidence type="ECO:0000256" key="2">
    <source>
        <dbReference type="ARBA" id="ARBA00009726"/>
    </source>
</evidence>
<evidence type="ECO:0000256" key="1">
    <source>
        <dbReference type="ARBA" id="ARBA00004141"/>
    </source>
</evidence>
<dbReference type="InterPro" id="IPR017871">
    <property type="entry name" value="ABC_transporter-like_CS"/>
</dbReference>
<dbReference type="FunFam" id="3.40.50.300:FF:000838">
    <property type="entry name" value="ABC multidrug transporter (Eurofung)"/>
    <property type="match status" value="1"/>
</dbReference>
<protein>
    <submittedName>
        <fullName evidence="14">ABC transporter C family member 5</fullName>
    </submittedName>
</protein>
<dbReference type="GO" id="GO:0016020">
    <property type="term" value="C:membrane"/>
    <property type="evidence" value="ECO:0007669"/>
    <property type="project" value="UniProtKB-SubCell"/>
</dbReference>
<feature type="region of interest" description="Disordered" evidence="10">
    <location>
        <begin position="452"/>
        <end position="527"/>
    </location>
</feature>
<feature type="domain" description="ABC transporter" evidence="12">
    <location>
        <begin position="1177"/>
        <end position="1397"/>
    </location>
</feature>
<dbReference type="PROSITE" id="PS00211">
    <property type="entry name" value="ABC_TRANSPORTER_1"/>
    <property type="match status" value="2"/>
</dbReference>
<evidence type="ECO:0000313" key="14">
    <source>
        <dbReference type="EMBL" id="AOQ25831.1"/>
    </source>
</evidence>
<dbReference type="InterPro" id="IPR011527">
    <property type="entry name" value="ABC1_TM_dom"/>
</dbReference>
<feature type="transmembrane region" description="Helical" evidence="11">
    <location>
        <begin position="269"/>
        <end position="287"/>
    </location>
</feature>
<evidence type="ECO:0000256" key="10">
    <source>
        <dbReference type="SAM" id="MobiDB-lite"/>
    </source>
</evidence>
<dbReference type="SUPFAM" id="SSF52540">
    <property type="entry name" value="P-loop containing nucleoside triphosphate hydrolases"/>
    <property type="match status" value="2"/>
</dbReference>
<dbReference type="CDD" id="cd18579">
    <property type="entry name" value="ABC_6TM_ABCC_D1"/>
    <property type="match status" value="1"/>
</dbReference>
<feature type="domain" description="ABC transmembrane type-1" evidence="13">
    <location>
        <begin position="127"/>
        <end position="405"/>
    </location>
</feature>
<feature type="transmembrane region" description="Helical" evidence="11">
    <location>
        <begin position="242"/>
        <end position="263"/>
    </location>
</feature>
<dbReference type="Pfam" id="PF00005">
    <property type="entry name" value="ABC_tran"/>
    <property type="match status" value="2"/>
</dbReference>
<dbReference type="InterPro" id="IPR050173">
    <property type="entry name" value="ABC_transporter_C-like"/>
</dbReference>
<evidence type="ECO:0000256" key="9">
    <source>
        <dbReference type="ARBA" id="ARBA00023136"/>
    </source>
</evidence>
<comment type="similarity">
    <text evidence="2">Belongs to the ABC transporter superfamily. ABCC family. Conjugate transporter (TC 3.A.1.208) subfamily.</text>
</comment>
<dbReference type="SMART" id="SM00382">
    <property type="entry name" value="AAA"/>
    <property type="match status" value="2"/>
</dbReference>
<feature type="transmembrane region" description="Helical" evidence="11">
    <location>
        <begin position="158"/>
        <end position="180"/>
    </location>
</feature>
<dbReference type="SUPFAM" id="SSF90123">
    <property type="entry name" value="ABC transporter transmembrane region"/>
    <property type="match status" value="2"/>
</dbReference>
<dbReference type="EMBL" id="KT778259">
    <property type="protein sequence ID" value="AOQ25831.1"/>
    <property type="molecule type" value="mRNA"/>
</dbReference>
<dbReference type="Gene3D" id="1.20.1560.10">
    <property type="entry name" value="ABC transporter type 1, transmembrane domain"/>
    <property type="match status" value="2"/>
</dbReference>
<dbReference type="CDD" id="cd03250">
    <property type="entry name" value="ABCC_MRP_domain1"/>
    <property type="match status" value="1"/>
</dbReference>
<feature type="transmembrane region" description="Helical" evidence="11">
    <location>
        <begin position="1003"/>
        <end position="1020"/>
    </location>
</feature>
<evidence type="ECO:0000256" key="7">
    <source>
        <dbReference type="ARBA" id="ARBA00022840"/>
    </source>
</evidence>
<evidence type="ECO:0000256" key="3">
    <source>
        <dbReference type="ARBA" id="ARBA00022448"/>
    </source>
</evidence>
<dbReference type="InterPro" id="IPR003593">
    <property type="entry name" value="AAA+_ATPase"/>
</dbReference>
<dbReference type="PANTHER" id="PTHR24223">
    <property type="entry name" value="ATP-BINDING CASSETTE SUB-FAMILY C"/>
    <property type="match status" value="1"/>
</dbReference>
<feature type="domain" description="ABC transporter" evidence="12">
    <location>
        <begin position="521"/>
        <end position="772"/>
    </location>
</feature>
<sequence length="1397" mass="159537">MRRKLSDSSDDELNFTNGTGRSDPLLYTKADGYADLDKQGSIFGDENPYQKAGIFSRWLFNWVTPLVRFGYKEQIKLEHLSALPDKYDTAYQENKLAVYWDKYKHNKTGHPLIKAIFMAYKGEFFYAFLLSFISSLPEIAIPFVIQRFLDFIDDPNEGVWSGILLAFLYVALSFLSRVIMEQGTFFQMQLGSKCSAGLIALIYDKALKISSSTNKKFTQGELVNFIQVDAKKIIMFAWRLPGLSKLPIILIYCIIMCFIYFSYTFYSGCIFIVCTIAVNYVLAIFTARRQAKVLTAKDSRMRLITETINSIKIIKLNSWIERFTKQIKKLRDTEIWMLKLRFSLTLLNLLAIFLLPSFLILTVFSVAIRSGIRFRASTAFAALQVLNLLRDPTRWLPFFIGVMMEFGVSMKRIQDFLQGEEINHKMLEYDKNMAPDQAILINGANFSWGGEKIDDNEEKDKEKEKELKKIQKEAHKEIRENERKKSEDLEQNSPKRYMINDEEESKENLSDSSSPSEDETLSTSSSGKKKEMLVKDIVTLKNIGLDIKKGEFVCIIGEIGSGKSSLINAILSDLIYVSDETVSDLSENVVDDKVIEEIFDRSRHEGIIKASGSLSYVQQIPWIQNKTIRDNILFESEMDEDRYNRTVETCQLAKDFEQLDGGDLTEIGEKGINLSGGQKARVSLARAVYAQKDIILMDDPISALDAGTKAKIFDQVFDKELQGKTRILVTHAVDFLDRVDRIIIMDHCKIKYTGTYEELQGNEVIQHIIETLKKVSKKEEEEEVAEIQEIELQRKTSSEGSDSNKNKFDSDELDGPSQDDNKKTSYLSEKSSKITSDEFEEKVSVDWNVYFKYFCSNGTWIALFSGTLLIVGYAWCGIQTNRYIGRWIEDIEEEGSFSKYLWTIIAYSIGFGLSISAAFVILMLSVLRSSNNLHRNMVKKTLMAPINLYFDKTPTGKLLNRYSKDINKMDADMPFLVTFVIECLSWVGATIFITALISPWSLISIPFVMISGAFLIRYYIRSFREMTRIESVTNSPILSNFGETITGATTIRCFKNQKRFIQTNYKLVDDNLNSFFWVNSLNIWFSIRLQYISSIMMIVSLGFCIGFKYSSDIETVGTLLIYLLMLQANVLWFFRIASEMEGAMVSYDRCDQILKIPQEAFNTHPLPPSNWPARGKIVFDNICLRYRPETELVLRNLSFEIEPGQKVGVIGRTGAGKSTVCLALCRIIECESGSILIDGVDIKNIDLAALRKKITIIPQDPILFEGSLKFNLDPEENCDQATILRLVSKAKLQELWDSGKEIALNGENLSSGEKQLICICRAILRKSKIILMDEATANIDIKTEEIIQKLIVEEFKESTVITIAHRLNTILNSDKVLILEKGELVHREIDDFREYFA</sequence>
<dbReference type="CDD" id="cd03244">
    <property type="entry name" value="ABCC_MRP_domain2"/>
    <property type="match status" value="1"/>
</dbReference>
<evidence type="ECO:0000256" key="5">
    <source>
        <dbReference type="ARBA" id="ARBA00022737"/>
    </source>
</evidence>
<dbReference type="InterPro" id="IPR036640">
    <property type="entry name" value="ABC1_TM_sf"/>
</dbReference>
<dbReference type="InterPro" id="IPR044746">
    <property type="entry name" value="ABCC_6TM_D1"/>
</dbReference>
<feature type="transmembrane region" description="Helical" evidence="11">
    <location>
        <begin position="346"/>
        <end position="372"/>
    </location>
</feature>
<dbReference type="GO" id="GO:0016887">
    <property type="term" value="F:ATP hydrolysis activity"/>
    <property type="evidence" value="ECO:0007669"/>
    <property type="project" value="InterPro"/>
</dbReference>
<keyword evidence="4 11" id="KW-0812">Transmembrane</keyword>
<evidence type="ECO:0000256" key="8">
    <source>
        <dbReference type="ARBA" id="ARBA00022989"/>
    </source>
</evidence>
<evidence type="ECO:0000259" key="12">
    <source>
        <dbReference type="PROSITE" id="PS50893"/>
    </source>
</evidence>
<dbReference type="PROSITE" id="PS50929">
    <property type="entry name" value="ABC_TM1F"/>
    <property type="match status" value="2"/>
</dbReference>
<evidence type="ECO:0000259" key="13">
    <source>
        <dbReference type="PROSITE" id="PS50929"/>
    </source>
</evidence>
<dbReference type="GO" id="GO:0005524">
    <property type="term" value="F:ATP binding"/>
    <property type="evidence" value="ECO:0007669"/>
    <property type="project" value="UniProtKB-KW"/>
</dbReference>
<feature type="transmembrane region" description="Helical" evidence="11">
    <location>
        <begin position="1115"/>
        <end position="1134"/>
    </location>
</feature>
<keyword evidence="9 11" id="KW-0472">Membrane</keyword>
<dbReference type="InterPro" id="IPR003439">
    <property type="entry name" value="ABC_transporter-like_ATP-bd"/>
</dbReference>
<feature type="compositionally biased region" description="Basic and acidic residues" evidence="10">
    <location>
        <begin position="791"/>
        <end position="810"/>
    </location>
</feature>
<dbReference type="FunFam" id="1.20.1560.10:FF:000013">
    <property type="entry name" value="ABC transporter C family member 2"/>
    <property type="match status" value="1"/>
</dbReference>
<dbReference type="InterPro" id="IPR044726">
    <property type="entry name" value="ABCC_6TM_D2"/>
</dbReference>
<feature type="transmembrane region" description="Helical" evidence="11">
    <location>
        <begin position="124"/>
        <end position="146"/>
    </location>
</feature>
<reference evidence="14" key="1">
    <citation type="submission" date="2015-09" db="EMBL/GenBank/DDBJ databases">
        <title>Molecular cloning and characterization of ABC transporter in the marine ciliate Euplotes crassus.</title>
        <authorList>
            <person name="Kim H."/>
            <person name="Lee Y.-M."/>
        </authorList>
    </citation>
    <scope>NUCLEOTIDE SEQUENCE</scope>
</reference>
<keyword evidence="8 11" id="KW-1133">Transmembrane helix</keyword>
<keyword evidence="6" id="KW-0547">Nucleotide-binding</keyword>
<dbReference type="CDD" id="cd18580">
    <property type="entry name" value="ABC_6TM_ABCC_D2"/>
    <property type="match status" value="1"/>
</dbReference>
<accession>A0A1S5RRS0</accession>
<comment type="subcellular location">
    <subcellularLocation>
        <location evidence="1">Membrane</location>
        <topology evidence="1">Multi-pass membrane protein</topology>
    </subcellularLocation>
</comment>
<organism evidence="14">
    <name type="scientific">Euplotes crassus</name>
    <dbReference type="NCBI Taxonomy" id="5936"/>
    <lineage>
        <taxon>Eukaryota</taxon>
        <taxon>Sar</taxon>
        <taxon>Alveolata</taxon>
        <taxon>Ciliophora</taxon>
        <taxon>Intramacronucleata</taxon>
        <taxon>Spirotrichea</taxon>
        <taxon>Hypotrichia</taxon>
        <taxon>Euplotida</taxon>
        <taxon>Euplotidae</taxon>
        <taxon>Moneuplotes</taxon>
    </lineage>
</organism>
<evidence type="ECO:0000256" key="6">
    <source>
        <dbReference type="ARBA" id="ARBA00022741"/>
    </source>
</evidence>
<feature type="compositionally biased region" description="Basic and acidic residues" evidence="10">
    <location>
        <begin position="458"/>
        <end position="488"/>
    </location>
</feature>
<feature type="transmembrane region" description="Helical" evidence="11">
    <location>
        <begin position="1089"/>
        <end position="1109"/>
    </location>
</feature>
<evidence type="ECO:0000256" key="4">
    <source>
        <dbReference type="ARBA" id="ARBA00022692"/>
    </source>
</evidence>
<keyword evidence="7" id="KW-0067">ATP-binding</keyword>
<feature type="compositionally biased region" description="Polar residues" evidence="10">
    <location>
        <begin position="510"/>
        <end position="526"/>
    </location>
</feature>
<dbReference type="GO" id="GO:0140359">
    <property type="term" value="F:ABC-type transporter activity"/>
    <property type="evidence" value="ECO:0007669"/>
    <property type="project" value="InterPro"/>
</dbReference>
<feature type="domain" description="ABC transmembrane type-1" evidence="13">
    <location>
        <begin position="866"/>
        <end position="1142"/>
    </location>
</feature>
<dbReference type="PROSITE" id="PS50893">
    <property type="entry name" value="ABC_TRANSPORTER_2"/>
    <property type="match status" value="2"/>
</dbReference>
<proteinExistence type="evidence at transcript level"/>
<dbReference type="PANTHER" id="PTHR24223:SF456">
    <property type="entry name" value="MULTIDRUG RESISTANCE-ASSOCIATED PROTEIN LETHAL(2)03659"/>
    <property type="match status" value="1"/>
</dbReference>
<feature type="transmembrane region" description="Helical" evidence="11">
    <location>
        <begin position="900"/>
        <end position="927"/>
    </location>
</feature>